<organism evidence="8 9">
    <name type="scientific">Candidatus Taylorbacteria bacterium CG10_big_fil_rev_8_21_14_0_10_41_48</name>
    <dbReference type="NCBI Taxonomy" id="1975024"/>
    <lineage>
        <taxon>Bacteria</taxon>
        <taxon>Candidatus Tayloriibacteriota</taxon>
    </lineage>
</organism>
<dbReference type="GO" id="GO:0003735">
    <property type="term" value="F:structural constituent of ribosome"/>
    <property type="evidence" value="ECO:0007669"/>
    <property type="project" value="InterPro"/>
</dbReference>
<evidence type="ECO:0000313" key="9">
    <source>
        <dbReference type="Proteomes" id="UP000228700"/>
    </source>
</evidence>
<keyword evidence="5" id="KW-0694">RNA-binding</keyword>
<comment type="subunit">
    <text evidence="5">Part of the 50S ribosomal subunit.</text>
</comment>
<comment type="function">
    <text evidence="5">One of the proteins that surrounds the polypeptide exit tunnel on the outside of the subunit.</text>
</comment>
<keyword evidence="3 5" id="KW-0687">Ribonucleoprotein</keyword>
<dbReference type="InterPro" id="IPR005825">
    <property type="entry name" value="Ribosomal_uL24_CS"/>
</dbReference>
<accession>A0A2M8LCT3</accession>
<dbReference type="SMART" id="SM00739">
    <property type="entry name" value="KOW"/>
    <property type="match status" value="1"/>
</dbReference>
<protein>
    <recommendedName>
        <fullName evidence="4 5">Large ribosomal subunit protein uL24</fullName>
    </recommendedName>
</protein>
<evidence type="ECO:0000256" key="3">
    <source>
        <dbReference type="ARBA" id="ARBA00023274"/>
    </source>
</evidence>
<evidence type="ECO:0000313" key="8">
    <source>
        <dbReference type="EMBL" id="PJE74452.1"/>
    </source>
</evidence>
<dbReference type="EMBL" id="PFEQ01000001">
    <property type="protein sequence ID" value="PJE74452.1"/>
    <property type="molecule type" value="Genomic_DNA"/>
</dbReference>
<dbReference type="GO" id="GO:0006412">
    <property type="term" value="P:translation"/>
    <property type="evidence" value="ECO:0007669"/>
    <property type="project" value="UniProtKB-UniRule"/>
</dbReference>
<dbReference type="InterPro" id="IPR014722">
    <property type="entry name" value="Rib_uL2_dom2"/>
</dbReference>
<dbReference type="PROSITE" id="PS01108">
    <property type="entry name" value="RIBOSOMAL_L24"/>
    <property type="match status" value="1"/>
</dbReference>
<keyword evidence="2 5" id="KW-0689">Ribosomal protein</keyword>
<dbReference type="Gene3D" id="2.30.30.30">
    <property type="match status" value="1"/>
</dbReference>
<dbReference type="GO" id="GO:0005840">
    <property type="term" value="C:ribosome"/>
    <property type="evidence" value="ECO:0007669"/>
    <property type="project" value="UniProtKB-KW"/>
</dbReference>
<name>A0A2M8LCT3_9BACT</name>
<comment type="similarity">
    <text evidence="1 5 6">Belongs to the universal ribosomal protein uL24 family.</text>
</comment>
<dbReference type="InterPro" id="IPR008991">
    <property type="entry name" value="Translation_prot_SH3-like_sf"/>
</dbReference>
<dbReference type="InterPro" id="IPR057264">
    <property type="entry name" value="Ribosomal_uL24_C"/>
</dbReference>
<dbReference type="GO" id="GO:0019843">
    <property type="term" value="F:rRNA binding"/>
    <property type="evidence" value="ECO:0007669"/>
    <property type="project" value="UniProtKB-UniRule"/>
</dbReference>
<dbReference type="InterPro" id="IPR003256">
    <property type="entry name" value="Ribosomal_uL24"/>
</dbReference>
<dbReference type="HAMAP" id="MF_01326_B">
    <property type="entry name" value="Ribosomal_uL24_B"/>
    <property type="match status" value="1"/>
</dbReference>
<dbReference type="CDD" id="cd06089">
    <property type="entry name" value="KOW_RPL26"/>
    <property type="match status" value="1"/>
</dbReference>
<proteinExistence type="inferred from homology"/>
<evidence type="ECO:0000256" key="6">
    <source>
        <dbReference type="RuleBase" id="RU003477"/>
    </source>
</evidence>
<keyword evidence="5" id="KW-0699">rRNA-binding</keyword>
<reference evidence="9" key="1">
    <citation type="submission" date="2017-09" db="EMBL/GenBank/DDBJ databases">
        <title>Depth-based differentiation of microbial function through sediment-hosted aquifers and enrichment of novel symbionts in the deep terrestrial subsurface.</title>
        <authorList>
            <person name="Probst A.J."/>
            <person name="Ladd B."/>
            <person name="Jarett J.K."/>
            <person name="Geller-Mcgrath D.E."/>
            <person name="Sieber C.M.K."/>
            <person name="Emerson J.B."/>
            <person name="Anantharaman K."/>
            <person name="Thomas B.C."/>
            <person name="Malmstrom R."/>
            <person name="Stieglmeier M."/>
            <person name="Klingl A."/>
            <person name="Woyke T."/>
            <person name="Ryan C.M."/>
            <person name="Banfield J.F."/>
        </authorList>
    </citation>
    <scope>NUCLEOTIDE SEQUENCE [LARGE SCALE GENOMIC DNA]</scope>
</reference>
<dbReference type="InterPro" id="IPR041988">
    <property type="entry name" value="Ribosomal_uL24_KOW"/>
</dbReference>
<dbReference type="GO" id="GO:1990904">
    <property type="term" value="C:ribonucleoprotein complex"/>
    <property type="evidence" value="ECO:0007669"/>
    <property type="project" value="UniProtKB-KW"/>
</dbReference>
<dbReference type="NCBIfam" id="TIGR01079">
    <property type="entry name" value="rplX_bact"/>
    <property type="match status" value="1"/>
</dbReference>
<dbReference type="InterPro" id="IPR005824">
    <property type="entry name" value="KOW"/>
</dbReference>
<comment type="function">
    <text evidence="5">One of two assembly initiator proteins, it binds directly to the 5'-end of the 23S rRNA, where it nucleates assembly of the 50S subunit.</text>
</comment>
<evidence type="ECO:0000256" key="4">
    <source>
        <dbReference type="ARBA" id="ARBA00035206"/>
    </source>
</evidence>
<evidence type="ECO:0000256" key="2">
    <source>
        <dbReference type="ARBA" id="ARBA00022980"/>
    </source>
</evidence>
<comment type="caution">
    <text evidence="8">The sequence shown here is derived from an EMBL/GenBank/DDBJ whole genome shotgun (WGS) entry which is preliminary data.</text>
</comment>
<sequence length="75" mass="8168">MHVKKGDKVIVLRGKDAGKTGEIVRSFPKKGKVIVGGINKMKRHMKPTKSGQKGQTVEKEMPLNVSNVAKVSAKK</sequence>
<dbReference type="SUPFAM" id="SSF50104">
    <property type="entry name" value="Translation proteins SH3-like domain"/>
    <property type="match status" value="1"/>
</dbReference>
<dbReference type="Proteomes" id="UP000228700">
    <property type="component" value="Unassembled WGS sequence"/>
</dbReference>
<dbReference type="Pfam" id="PF17136">
    <property type="entry name" value="ribosomal_L24"/>
    <property type="match status" value="1"/>
</dbReference>
<evidence type="ECO:0000256" key="5">
    <source>
        <dbReference type="HAMAP-Rule" id="MF_01326"/>
    </source>
</evidence>
<dbReference type="AlphaFoldDB" id="A0A2M8LCT3"/>
<dbReference type="Pfam" id="PF00467">
    <property type="entry name" value="KOW"/>
    <property type="match status" value="1"/>
</dbReference>
<dbReference type="PANTHER" id="PTHR12903">
    <property type="entry name" value="MITOCHONDRIAL RIBOSOMAL PROTEIN L24"/>
    <property type="match status" value="1"/>
</dbReference>
<gene>
    <name evidence="5 8" type="primary">rplX</name>
    <name evidence="8" type="ORF">COV01_00225</name>
</gene>
<evidence type="ECO:0000259" key="7">
    <source>
        <dbReference type="SMART" id="SM00739"/>
    </source>
</evidence>
<evidence type="ECO:0000256" key="1">
    <source>
        <dbReference type="ARBA" id="ARBA00010618"/>
    </source>
</evidence>
<feature type="domain" description="KOW" evidence="7">
    <location>
        <begin position="2"/>
        <end position="29"/>
    </location>
</feature>